<dbReference type="AlphaFoldDB" id="A0AA36GQ99"/>
<gene>
    <name evidence="1" type="ORF">CYNAS_LOCUS8157</name>
</gene>
<organism evidence="1 2">
    <name type="scientific">Cylicocyclus nassatus</name>
    <name type="common">Nematode worm</name>
    <dbReference type="NCBI Taxonomy" id="53992"/>
    <lineage>
        <taxon>Eukaryota</taxon>
        <taxon>Metazoa</taxon>
        <taxon>Ecdysozoa</taxon>
        <taxon>Nematoda</taxon>
        <taxon>Chromadorea</taxon>
        <taxon>Rhabditida</taxon>
        <taxon>Rhabditina</taxon>
        <taxon>Rhabditomorpha</taxon>
        <taxon>Strongyloidea</taxon>
        <taxon>Strongylidae</taxon>
        <taxon>Cylicocyclus</taxon>
    </lineage>
</organism>
<sequence length="78" mass="8991">RRIADIEGISEISFLSSIHWHKSPSESPLRLSELPLIFKGETKLRPSNYWVFRPSHGRATGFSIYLHLNDDCFSLSFV</sequence>
<proteinExistence type="predicted"/>
<evidence type="ECO:0000313" key="2">
    <source>
        <dbReference type="Proteomes" id="UP001176961"/>
    </source>
</evidence>
<dbReference type="EMBL" id="CATQJL010000112">
    <property type="protein sequence ID" value="CAJ0596174.1"/>
    <property type="molecule type" value="Genomic_DNA"/>
</dbReference>
<accession>A0AA36GQ99</accession>
<feature type="non-terminal residue" evidence="1">
    <location>
        <position position="78"/>
    </location>
</feature>
<reference evidence="1" key="1">
    <citation type="submission" date="2023-07" db="EMBL/GenBank/DDBJ databases">
        <authorList>
            <consortium name="CYATHOMIX"/>
        </authorList>
    </citation>
    <scope>NUCLEOTIDE SEQUENCE</scope>
    <source>
        <strain evidence="1">N/A</strain>
    </source>
</reference>
<evidence type="ECO:0000313" key="1">
    <source>
        <dbReference type="EMBL" id="CAJ0596174.1"/>
    </source>
</evidence>
<protein>
    <submittedName>
        <fullName evidence="1">Uncharacterized protein</fullName>
    </submittedName>
</protein>
<dbReference type="Proteomes" id="UP001176961">
    <property type="component" value="Unassembled WGS sequence"/>
</dbReference>
<name>A0AA36GQ99_CYLNA</name>
<keyword evidence="2" id="KW-1185">Reference proteome</keyword>
<comment type="caution">
    <text evidence="1">The sequence shown here is derived from an EMBL/GenBank/DDBJ whole genome shotgun (WGS) entry which is preliminary data.</text>
</comment>